<feature type="signal peptide" evidence="5">
    <location>
        <begin position="1"/>
        <end position="34"/>
    </location>
</feature>
<evidence type="ECO:0000256" key="3">
    <source>
        <dbReference type="RuleBase" id="RU000454"/>
    </source>
</evidence>
<feature type="chain" id="PRO_5021460009" description="Peptidase A1 domain-containing protein" evidence="5">
    <location>
        <begin position="35"/>
        <end position="587"/>
    </location>
</feature>
<evidence type="ECO:0000256" key="1">
    <source>
        <dbReference type="ARBA" id="ARBA00007447"/>
    </source>
</evidence>
<proteinExistence type="inferred from homology"/>
<evidence type="ECO:0000313" key="8">
    <source>
        <dbReference type="Proteomes" id="UP000298390"/>
    </source>
</evidence>
<sequence>MVILEMQALRRGRLRLAMFTTIVLALSLAASVSSVGVAARTDGGIHLPMYRTVASVSQKRSTMISAVGLGDFLDVTYTVSVTVGNTETTLVLDTGSSDLWVVSDACSGECTDSVVPLYSIASLNDTGLDVLLLYGDSRTGTYASGPIGQDSVGIGGLSVASQTFAAANSTNTTIFQTGSAGILGLGFPPISLMWRERLQADLVNSQSPLSKRGLPGPSANISTGSIGQPPFPSFDFLKPALLKKRQAPDGTSPSPADLAIASFAHYGPLFTRLIGQDALALPLIATTLQRDSFQIGGNAGMLSIGGLPAGLQTTQLTWAPVRGYSSDEGGLPPPSDSPAEVYPLVWEIAVDDVYFDGVKLPRSILSSPAISLSALIDTGNSLVRGPRDVVEHIMAYFGGPNASFDCKEVHNLTFQIGGSMFTVDPRDFAHPLQDDSSSESPRCTPALAMTDPPGQGGFLYSWSLGDPFLKSVLVAYYYGNVTHPSQDPPKIGLLSTVPSDVASQLQQAIQAVVSSGGQFPAIAESAPTGTAISSGTAANGVPQATHADLPSYASNAALTFALRTKAWTSLALATTTGFVLLGIVTYL</sequence>
<evidence type="ECO:0000256" key="2">
    <source>
        <dbReference type="ARBA" id="ARBA00022750"/>
    </source>
</evidence>
<dbReference type="PRINTS" id="PR00792">
    <property type="entry name" value="PEPSIN"/>
</dbReference>
<dbReference type="AlphaFoldDB" id="A0A4Y9Z3G8"/>
<dbReference type="InterPro" id="IPR001461">
    <property type="entry name" value="Aspartic_peptidase_A1"/>
</dbReference>
<protein>
    <recommendedName>
        <fullName evidence="6">Peptidase A1 domain-containing protein</fullName>
    </recommendedName>
</protein>
<dbReference type="InterPro" id="IPR034164">
    <property type="entry name" value="Pepsin-like_dom"/>
</dbReference>
<dbReference type="InterPro" id="IPR033121">
    <property type="entry name" value="PEPTIDASE_A1"/>
</dbReference>
<name>A0A4Y9Z3G8_9APHY</name>
<evidence type="ECO:0000259" key="6">
    <source>
        <dbReference type="PROSITE" id="PS51767"/>
    </source>
</evidence>
<reference evidence="7 8" key="1">
    <citation type="submission" date="2019-01" db="EMBL/GenBank/DDBJ databases">
        <title>Genome sequencing of the rare red list fungi Fomitopsis rosea.</title>
        <authorList>
            <person name="Buettner E."/>
            <person name="Kellner H."/>
        </authorList>
    </citation>
    <scope>NUCLEOTIDE SEQUENCE [LARGE SCALE GENOMIC DNA]</scope>
    <source>
        <strain evidence="7 8">DSM 105464</strain>
    </source>
</reference>
<keyword evidence="3" id="KW-0378">Hydrolase</keyword>
<accession>A0A4Y9Z3G8</accession>
<dbReference type="GO" id="GO:0006508">
    <property type="term" value="P:proteolysis"/>
    <property type="evidence" value="ECO:0007669"/>
    <property type="project" value="UniProtKB-KW"/>
</dbReference>
<dbReference type="InterPro" id="IPR021109">
    <property type="entry name" value="Peptidase_aspartic_dom_sf"/>
</dbReference>
<dbReference type="EMBL" id="SEKV01000031">
    <property type="protein sequence ID" value="TFY68413.1"/>
    <property type="molecule type" value="Genomic_DNA"/>
</dbReference>
<dbReference type="PROSITE" id="PS51767">
    <property type="entry name" value="PEPTIDASE_A1"/>
    <property type="match status" value="1"/>
</dbReference>
<feature type="region of interest" description="Disordered" evidence="4">
    <location>
        <begin position="207"/>
        <end position="226"/>
    </location>
</feature>
<keyword evidence="5" id="KW-0732">Signal</keyword>
<evidence type="ECO:0000256" key="5">
    <source>
        <dbReference type="SAM" id="SignalP"/>
    </source>
</evidence>
<dbReference type="Gene3D" id="2.40.70.10">
    <property type="entry name" value="Acid Proteases"/>
    <property type="match status" value="2"/>
</dbReference>
<organism evidence="7 8">
    <name type="scientific">Rhodofomes roseus</name>
    <dbReference type="NCBI Taxonomy" id="34475"/>
    <lineage>
        <taxon>Eukaryota</taxon>
        <taxon>Fungi</taxon>
        <taxon>Dikarya</taxon>
        <taxon>Basidiomycota</taxon>
        <taxon>Agaricomycotina</taxon>
        <taxon>Agaricomycetes</taxon>
        <taxon>Polyporales</taxon>
        <taxon>Rhodofomes</taxon>
    </lineage>
</organism>
<dbReference type="PANTHER" id="PTHR47966:SF51">
    <property type="entry name" value="BETA-SITE APP-CLEAVING ENZYME, ISOFORM A-RELATED"/>
    <property type="match status" value="1"/>
</dbReference>
<dbReference type="Pfam" id="PF00026">
    <property type="entry name" value="Asp"/>
    <property type="match status" value="2"/>
</dbReference>
<dbReference type="CDD" id="cd05471">
    <property type="entry name" value="pepsin_like"/>
    <property type="match status" value="1"/>
</dbReference>
<dbReference type="PANTHER" id="PTHR47966">
    <property type="entry name" value="BETA-SITE APP-CLEAVING ENZYME, ISOFORM A-RELATED"/>
    <property type="match status" value="1"/>
</dbReference>
<evidence type="ECO:0000256" key="4">
    <source>
        <dbReference type="SAM" id="MobiDB-lite"/>
    </source>
</evidence>
<evidence type="ECO:0000313" key="7">
    <source>
        <dbReference type="EMBL" id="TFY68413.1"/>
    </source>
</evidence>
<comment type="similarity">
    <text evidence="1 3">Belongs to the peptidase A1 family.</text>
</comment>
<dbReference type="SUPFAM" id="SSF50630">
    <property type="entry name" value="Acid proteases"/>
    <property type="match status" value="1"/>
</dbReference>
<keyword evidence="2 3" id="KW-0064">Aspartyl protease</keyword>
<feature type="domain" description="Peptidase A1" evidence="6">
    <location>
        <begin position="77"/>
        <end position="494"/>
    </location>
</feature>
<dbReference type="PROSITE" id="PS00141">
    <property type="entry name" value="ASP_PROTEASE"/>
    <property type="match status" value="1"/>
</dbReference>
<gene>
    <name evidence="7" type="ORF">EVJ58_g1042</name>
</gene>
<keyword evidence="3" id="KW-0645">Protease</keyword>
<dbReference type="InterPro" id="IPR001969">
    <property type="entry name" value="Aspartic_peptidase_AS"/>
</dbReference>
<dbReference type="STRING" id="34475.A0A4Y9Z3G8"/>
<comment type="caution">
    <text evidence="7">The sequence shown here is derived from an EMBL/GenBank/DDBJ whole genome shotgun (WGS) entry which is preliminary data.</text>
</comment>
<dbReference type="GO" id="GO:0004190">
    <property type="term" value="F:aspartic-type endopeptidase activity"/>
    <property type="evidence" value="ECO:0007669"/>
    <property type="project" value="UniProtKB-KW"/>
</dbReference>
<dbReference type="Proteomes" id="UP000298390">
    <property type="component" value="Unassembled WGS sequence"/>
</dbReference>